<organism evidence="1 2">
    <name type="scientific">Pseudaquabacterium rugosum</name>
    <dbReference type="NCBI Taxonomy" id="2984194"/>
    <lineage>
        <taxon>Bacteria</taxon>
        <taxon>Pseudomonadati</taxon>
        <taxon>Pseudomonadota</taxon>
        <taxon>Betaproteobacteria</taxon>
        <taxon>Burkholderiales</taxon>
        <taxon>Sphaerotilaceae</taxon>
        <taxon>Pseudaquabacterium</taxon>
    </lineage>
</organism>
<dbReference type="EMBL" id="JBBUTF010000003">
    <property type="protein sequence ID" value="MEK8025011.1"/>
    <property type="molecule type" value="Genomic_DNA"/>
</dbReference>
<accession>A0ABU9B5M8</accession>
<keyword evidence="2" id="KW-1185">Reference proteome</keyword>
<evidence type="ECO:0000313" key="1">
    <source>
        <dbReference type="EMBL" id="MEK8025011.1"/>
    </source>
</evidence>
<reference evidence="1 2" key="1">
    <citation type="submission" date="2024-04" db="EMBL/GenBank/DDBJ databases">
        <title>Novel species of the genus Ideonella isolated from streams.</title>
        <authorList>
            <person name="Lu H."/>
        </authorList>
    </citation>
    <scope>NUCLEOTIDE SEQUENCE [LARGE SCALE GENOMIC DNA]</scope>
    <source>
        <strain evidence="1 2">BYS139W</strain>
    </source>
</reference>
<name>A0ABU9B5M8_9BURK</name>
<evidence type="ECO:0000313" key="2">
    <source>
        <dbReference type="Proteomes" id="UP001368500"/>
    </source>
</evidence>
<gene>
    <name evidence="1" type="ORF">AACH11_03430</name>
</gene>
<dbReference type="RefSeq" id="WP_341372794.1">
    <property type="nucleotide sequence ID" value="NZ_JBBUTF010000003.1"/>
</dbReference>
<proteinExistence type="predicted"/>
<protein>
    <submittedName>
        <fullName evidence="1">Uncharacterized protein</fullName>
    </submittedName>
</protein>
<dbReference type="Proteomes" id="UP001368500">
    <property type="component" value="Unassembled WGS sequence"/>
</dbReference>
<comment type="caution">
    <text evidence="1">The sequence shown here is derived from an EMBL/GenBank/DDBJ whole genome shotgun (WGS) entry which is preliminary data.</text>
</comment>
<sequence>MGAAVPFIGYAPDADPTAAGVIVDCSALIPGRRGMVAAPAPVPVAGALALPSDARGAAVAVDTAGNRRTIVGTQPRLWLLGAGGWSDVSRPGGYAGSAEGRWSFAQFGNAVVASNRVDGMQASVSGAFSDIAGAPRARVVIGAPNFVLALATSDATYGDQPDRWWCSAFQTHTDWTPSVSTQCTTGRLIGGGGELTAGLMLGQQPVAYKAGSMFVGNYVGAPVVWQWEQIPGDVGCVGPEAVCDIGGAHFFVGESDLWLFDGTRPVPVGRGAVRDWFFSASSPVFRHRTMLLADRQHERVWIFFPSAASTTGACDMCLVYHVARQAWGRADTVAQAVLNAVSPATSFDAAPATFDAAPATFDSQLWAPGGRLPAIVGASRMLQTLSGAAGASRLVTGDLGDDFGASFLRRVRLRFLTEPQSASVQGLVRSGPGRPQLAGGTAVLNDAGFDIRQSGRWHRLAFDFSGPMELDAIAIDTAAAGTR</sequence>